<sequence>MSAALYDAEVRHVRRERLHRVLRHKVYLWLVDLDELPRLPWWLRPFARFEARDHLGSPERTIRANVTDFLATRGIDLRGGRVVMMANARLLGHVFNPISVFWCHRPDGGLECVLAEVHNTYGERHCYVLHPDEDGRVQVDKEFYVSPFLAMGGRYHMRISQPGERVAVTITLRQPEKPPFVATLRGRRRPVTPGVLASLLLRRPLLTYRVSALIRLHGIALWLRRVPVVRRLAHVPQEGIQ</sequence>
<keyword evidence="2" id="KW-1185">Reference proteome</keyword>
<dbReference type="PANTHER" id="PTHR33973:SF4">
    <property type="entry name" value="OS07G0153300 PROTEIN"/>
    <property type="match status" value="1"/>
</dbReference>
<comment type="caution">
    <text evidence="1">The sequence shown here is derived from an EMBL/GenBank/DDBJ whole genome shotgun (WGS) entry which is preliminary data.</text>
</comment>
<accession>A0A7W7C8K1</accession>
<protein>
    <submittedName>
        <fullName evidence="1">DUF1365 family protein</fullName>
    </submittedName>
</protein>
<dbReference type="InterPro" id="IPR010775">
    <property type="entry name" value="DUF1365"/>
</dbReference>
<organism evidence="1 2">
    <name type="scientific">Crossiella cryophila</name>
    <dbReference type="NCBI Taxonomy" id="43355"/>
    <lineage>
        <taxon>Bacteria</taxon>
        <taxon>Bacillati</taxon>
        <taxon>Actinomycetota</taxon>
        <taxon>Actinomycetes</taxon>
        <taxon>Pseudonocardiales</taxon>
        <taxon>Pseudonocardiaceae</taxon>
        <taxon>Crossiella</taxon>
    </lineage>
</organism>
<gene>
    <name evidence="1" type="ORF">HNR67_002573</name>
</gene>
<evidence type="ECO:0000313" key="2">
    <source>
        <dbReference type="Proteomes" id="UP000533598"/>
    </source>
</evidence>
<reference evidence="1 2" key="1">
    <citation type="submission" date="2020-08" db="EMBL/GenBank/DDBJ databases">
        <title>Sequencing the genomes of 1000 actinobacteria strains.</title>
        <authorList>
            <person name="Klenk H.-P."/>
        </authorList>
    </citation>
    <scope>NUCLEOTIDE SEQUENCE [LARGE SCALE GENOMIC DNA]</scope>
    <source>
        <strain evidence="1 2">DSM 44230</strain>
    </source>
</reference>
<evidence type="ECO:0000313" key="1">
    <source>
        <dbReference type="EMBL" id="MBB4676455.1"/>
    </source>
</evidence>
<name>A0A7W7C8K1_9PSEU</name>
<dbReference type="PANTHER" id="PTHR33973">
    <property type="entry name" value="OS07G0153300 PROTEIN"/>
    <property type="match status" value="1"/>
</dbReference>
<dbReference type="AlphaFoldDB" id="A0A7W7C8K1"/>
<dbReference type="EMBL" id="JACHMH010000001">
    <property type="protein sequence ID" value="MBB4676455.1"/>
    <property type="molecule type" value="Genomic_DNA"/>
</dbReference>
<dbReference type="Pfam" id="PF07103">
    <property type="entry name" value="DUF1365"/>
    <property type="match status" value="1"/>
</dbReference>
<dbReference type="Proteomes" id="UP000533598">
    <property type="component" value="Unassembled WGS sequence"/>
</dbReference>
<proteinExistence type="predicted"/>